<dbReference type="InterPro" id="IPR005135">
    <property type="entry name" value="Endo/exonuclease/phosphatase"/>
</dbReference>
<dbReference type="EMBL" id="HBEF01009629">
    <property type="protein sequence ID" value="CAD8333961.1"/>
    <property type="molecule type" value="Transcribed_RNA"/>
</dbReference>
<dbReference type="GO" id="GO:0000175">
    <property type="term" value="F:3'-5'-RNA exonuclease activity"/>
    <property type="evidence" value="ECO:0007669"/>
    <property type="project" value="TreeGrafter"/>
</dbReference>
<feature type="region of interest" description="Disordered" evidence="1">
    <location>
        <begin position="1"/>
        <end position="45"/>
    </location>
</feature>
<sequence>MAKKKNGSRRTPQHEEAASEKRRGRRPLTDKATTSQGPRVKARAERTERSSSRWLWYCRVQMELVLRAILSVLLPWQAVGYTLRVCSWNLLAQEYIRPAKYPWCPPTALDWESRKAGIEAQISKLDAGVLCLQEVDVRLWSDLCELLERNGYSRGILQDTKNHPVATAVFLHDKLPMEVHRVESRSRALIVCLDSTTAGGMDFLSSTANPVKPIYVCSLHLEAGMSSDHAEKRFSQLKSLWRRLKNQMRIDGVTEDDASVILAGDFNMRKSDPMYTTLQSGSLEAPKEAQKRKKGPTKVPKKIPKFVDVFRSSAVLMNAKEDDDGLSARLLKTHFCGEIIDFVMVSDAIGVQNSLIPNPWAATTRRQMIPCNSFPSDHLPIGADVTVSL</sequence>
<organism evidence="3">
    <name type="scientific">Craspedostauros australis</name>
    <dbReference type="NCBI Taxonomy" id="1486917"/>
    <lineage>
        <taxon>Eukaryota</taxon>
        <taxon>Sar</taxon>
        <taxon>Stramenopiles</taxon>
        <taxon>Ochrophyta</taxon>
        <taxon>Bacillariophyta</taxon>
        <taxon>Bacillariophyceae</taxon>
        <taxon>Bacillariophycidae</taxon>
        <taxon>Naviculales</taxon>
        <taxon>Naviculaceae</taxon>
        <taxon>Craspedostauros</taxon>
    </lineage>
</organism>
<dbReference type="GO" id="GO:0005739">
    <property type="term" value="C:mitochondrion"/>
    <property type="evidence" value="ECO:0007669"/>
    <property type="project" value="TreeGrafter"/>
</dbReference>
<dbReference type="GO" id="GO:0000288">
    <property type="term" value="P:nuclear-transcribed mRNA catabolic process, deadenylation-dependent decay"/>
    <property type="evidence" value="ECO:0007669"/>
    <property type="project" value="TreeGrafter"/>
</dbReference>
<reference evidence="3" key="1">
    <citation type="submission" date="2021-01" db="EMBL/GenBank/DDBJ databases">
        <authorList>
            <person name="Corre E."/>
            <person name="Pelletier E."/>
            <person name="Niang G."/>
            <person name="Scheremetjew M."/>
            <person name="Finn R."/>
            <person name="Kale V."/>
            <person name="Holt S."/>
            <person name="Cochrane G."/>
            <person name="Meng A."/>
            <person name="Brown T."/>
            <person name="Cohen L."/>
        </authorList>
    </citation>
    <scope>NUCLEOTIDE SEQUENCE</scope>
    <source>
        <strain evidence="3">CCMP3328</strain>
    </source>
</reference>
<dbReference type="InterPro" id="IPR050410">
    <property type="entry name" value="CCR4/nocturin_mRNA_transcr"/>
</dbReference>
<dbReference type="SUPFAM" id="SSF56219">
    <property type="entry name" value="DNase I-like"/>
    <property type="match status" value="1"/>
</dbReference>
<evidence type="ECO:0000313" key="3">
    <source>
        <dbReference type="EMBL" id="CAD8333961.1"/>
    </source>
</evidence>
<dbReference type="PANTHER" id="PTHR12121:SF37">
    <property type="entry name" value="2',5'-PHOSPHODIESTERASE 12"/>
    <property type="match status" value="1"/>
</dbReference>
<feature type="domain" description="Endonuclease/exonuclease/phosphatase" evidence="2">
    <location>
        <begin position="86"/>
        <end position="378"/>
    </location>
</feature>
<feature type="compositionally biased region" description="Basic and acidic residues" evidence="1">
    <location>
        <begin position="12"/>
        <end position="21"/>
    </location>
</feature>
<evidence type="ECO:0000256" key="1">
    <source>
        <dbReference type="SAM" id="MobiDB-lite"/>
    </source>
</evidence>
<dbReference type="Pfam" id="PF03372">
    <property type="entry name" value="Exo_endo_phos"/>
    <property type="match status" value="1"/>
</dbReference>
<dbReference type="AlphaFoldDB" id="A0A7R9WSJ8"/>
<protein>
    <recommendedName>
        <fullName evidence="2">Endonuclease/exonuclease/phosphatase domain-containing protein</fullName>
    </recommendedName>
</protein>
<evidence type="ECO:0000259" key="2">
    <source>
        <dbReference type="Pfam" id="PF03372"/>
    </source>
</evidence>
<accession>A0A7R9WSJ8</accession>
<proteinExistence type="predicted"/>
<name>A0A7R9WSJ8_9STRA</name>
<gene>
    <name evidence="3" type="ORF">CAUS1442_LOCUS6066</name>
</gene>
<dbReference type="Gene3D" id="3.60.10.10">
    <property type="entry name" value="Endonuclease/exonuclease/phosphatase"/>
    <property type="match status" value="1"/>
</dbReference>
<dbReference type="PANTHER" id="PTHR12121">
    <property type="entry name" value="CARBON CATABOLITE REPRESSOR PROTEIN 4"/>
    <property type="match status" value="1"/>
</dbReference>
<dbReference type="InterPro" id="IPR036691">
    <property type="entry name" value="Endo/exonu/phosph_ase_sf"/>
</dbReference>